<evidence type="ECO:0000256" key="8">
    <source>
        <dbReference type="SAM" id="MobiDB-lite"/>
    </source>
</evidence>
<feature type="region of interest" description="Disordered" evidence="8">
    <location>
        <begin position="463"/>
        <end position="553"/>
    </location>
</feature>
<keyword evidence="2" id="KW-0723">Serine/threonine-protein kinase</keyword>
<dbReference type="SMART" id="SM00637">
    <property type="entry name" value="CBD_II"/>
    <property type="match status" value="1"/>
</dbReference>
<dbReference type="CDD" id="cd14014">
    <property type="entry name" value="STKc_PknB_like"/>
    <property type="match status" value="1"/>
</dbReference>
<proteinExistence type="predicted"/>
<dbReference type="InterPro" id="IPR008266">
    <property type="entry name" value="Tyr_kinase_AS"/>
</dbReference>
<feature type="compositionally biased region" description="Low complexity" evidence="8">
    <location>
        <begin position="479"/>
        <end position="499"/>
    </location>
</feature>
<dbReference type="EMBL" id="BONF01000039">
    <property type="protein sequence ID" value="GIF84651.1"/>
    <property type="molecule type" value="Genomic_DNA"/>
</dbReference>
<dbReference type="GO" id="GO:0030247">
    <property type="term" value="F:polysaccharide binding"/>
    <property type="evidence" value="ECO:0007669"/>
    <property type="project" value="InterPro"/>
</dbReference>
<evidence type="ECO:0000259" key="9">
    <source>
        <dbReference type="PROSITE" id="PS50011"/>
    </source>
</evidence>
<dbReference type="SUPFAM" id="SSF56112">
    <property type="entry name" value="Protein kinase-like (PK-like)"/>
    <property type="match status" value="1"/>
</dbReference>
<evidence type="ECO:0000256" key="3">
    <source>
        <dbReference type="ARBA" id="ARBA00022679"/>
    </source>
</evidence>
<dbReference type="PROSITE" id="PS00107">
    <property type="entry name" value="PROTEIN_KINASE_ATP"/>
    <property type="match status" value="1"/>
</dbReference>
<reference evidence="10 11" key="1">
    <citation type="submission" date="2021-01" db="EMBL/GenBank/DDBJ databases">
        <title>Whole genome shotgun sequence of Catellatospora bangladeshensis NBRC 107357.</title>
        <authorList>
            <person name="Komaki H."/>
            <person name="Tamura T."/>
        </authorList>
    </citation>
    <scope>NUCLEOTIDE SEQUENCE [LARGE SCALE GENOMIC DNA]</scope>
    <source>
        <strain evidence="10 11">NBRC 107357</strain>
    </source>
</reference>
<dbReference type="Gene3D" id="1.10.510.10">
    <property type="entry name" value="Transferase(Phosphotransferase) domain 1"/>
    <property type="match status" value="1"/>
</dbReference>
<evidence type="ECO:0000256" key="1">
    <source>
        <dbReference type="ARBA" id="ARBA00012513"/>
    </source>
</evidence>
<keyword evidence="6 7" id="KW-0067">ATP-binding</keyword>
<dbReference type="GO" id="GO:0005524">
    <property type="term" value="F:ATP binding"/>
    <property type="evidence" value="ECO:0007669"/>
    <property type="project" value="UniProtKB-UniRule"/>
</dbReference>
<evidence type="ECO:0000256" key="2">
    <source>
        <dbReference type="ARBA" id="ARBA00022527"/>
    </source>
</evidence>
<dbReference type="PROSITE" id="PS50011">
    <property type="entry name" value="PROTEIN_KINASE_DOM"/>
    <property type="match status" value="1"/>
</dbReference>
<dbReference type="Proteomes" id="UP000601223">
    <property type="component" value="Unassembled WGS sequence"/>
</dbReference>
<protein>
    <recommendedName>
        <fullName evidence="1">non-specific serine/threonine protein kinase</fullName>
        <ecNumber evidence="1">2.7.11.1</ecNumber>
    </recommendedName>
</protein>
<dbReference type="GO" id="GO:0005975">
    <property type="term" value="P:carbohydrate metabolic process"/>
    <property type="evidence" value="ECO:0007669"/>
    <property type="project" value="InterPro"/>
</dbReference>
<dbReference type="PANTHER" id="PTHR43289:SF6">
    <property type="entry name" value="SERINE_THREONINE-PROTEIN KINASE NEKL-3"/>
    <property type="match status" value="1"/>
</dbReference>
<dbReference type="GO" id="GO:0004674">
    <property type="term" value="F:protein serine/threonine kinase activity"/>
    <property type="evidence" value="ECO:0007669"/>
    <property type="project" value="UniProtKB-KW"/>
</dbReference>
<dbReference type="PANTHER" id="PTHR43289">
    <property type="entry name" value="MITOGEN-ACTIVATED PROTEIN KINASE KINASE KINASE 20-RELATED"/>
    <property type="match status" value="1"/>
</dbReference>
<evidence type="ECO:0000256" key="5">
    <source>
        <dbReference type="ARBA" id="ARBA00022777"/>
    </source>
</evidence>
<accession>A0A8J3JHD9</accession>
<feature type="domain" description="Protein kinase" evidence="9">
    <location>
        <begin position="20"/>
        <end position="287"/>
    </location>
</feature>
<dbReference type="SMART" id="SM00219">
    <property type="entry name" value="TyrKc"/>
    <property type="match status" value="1"/>
</dbReference>
<dbReference type="Gene3D" id="2.60.40.290">
    <property type="match status" value="1"/>
</dbReference>
<evidence type="ECO:0000256" key="7">
    <source>
        <dbReference type="PROSITE-ProRule" id="PRU10141"/>
    </source>
</evidence>
<evidence type="ECO:0000313" key="10">
    <source>
        <dbReference type="EMBL" id="GIF84651.1"/>
    </source>
</evidence>
<name>A0A8J3JHD9_9ACTN</name>
<gene>
    <name evidence="10" type="ORF">Cba03nite_60000</name>
</gene>
<dbReference type="Pfam" id="PF00069">
    <property type="entry name" value="Pkinase"/>
    <property type="match status" value="1"/>
</dbReference>
<dbReference type="InterPro" id="IPR001919">
    <property type="entry name" value="CBD2"/>
</dbReference>
<evidence type="ECO:0000256" key="6">
    <source>
        <dbReference type="ARBA" id="ARBA00022840"/>
    </source>
</evidence>
<comment type="caution">
    <text evidence="10">The sequence shown here is derived from an EMBL/GenBank/DDBJ whole genome shotgun (WGS) entry which is preliminary data.</text>
</comment>
<dbReference type="InterPro" id="IPR000719">
    <property type="entry name" value="Prot_kinase_dom"/>
</dbReference>
<dbReference type="GO" id="GO:0004713">
    <property type="term" value="F:protein tyrosine kinase activity"/>
    <property type="evidence" value="ECO:0007669"/>
    <property type="project" value="InterPro"/>
</dbReference>
<dbReference type="GO" id="GO:0004553">
    <property type="term" value="F:hydrolase activity, hydrolyzing O-glycosyl compounds"/>
    <property type="evidence" value="ECO:0007669"/>
    <property type="project" value="InterPro"/>
</dbReference>
<keyword evidence="11" id="KW-1185">Reference proteome</keyword>
<dbReference type="InterPro" id="IPR020635">
    <property type="entry name" value="Tyr_kinase_cat_dom"/>
</dbReference>
<evidence type="ECO:0000256" key="4">
    <source>
        <dbReference type="ARBA" id="ARBA00022741"/>
    </source>
</evidence>
<keyword evidence="3" id="KW-0808">Transferase</keyword>
<dbReference type="InterPro" id="IPR011009">
    <property type="entry name" value="Kinase-like_dom_sf"/>
</dbReference>
<keyword evidence="4 7" id="KW-0547">Nucleotide-binding</keyword>
<dbReference type="InterPro" id="IPR012291">
    <property type="entry name" value="CBM2_carb-bd_dom_sf"/>
</dbReference>
<dbReference type="InterPro" id="IPR017441">
    <property type="entry name" value="Protein_kinase_ATP_BS"/>
</dbReference>
<sequence>MTKTTTSGHWRPGRLLDDRYRLLDPVGTGGSASVWRARDERLGRIVAVKLLDPRLLTDELALRRLRDEAQALARLRHPHIAEVYDYGVTGTRRPNAAYLAMELVDGQSLNQILGEQIYLDWPVAVTVAAQVAAALVAAHARGIVHRDLAPSNVLLAADGAKVIDFGICAPQGADDLDPGGYLAGTPAYLAPERLDDPQPRVRPTADVYALGVLLYRMLSGDLPWDAESALELLTAAQTRQPRPLPHVPGLPAPVAETITACLRRDPAARPTAPELAALLGEYSRPELLPHVMPPAAVGQEVHTGAEAPLQPWQPPRRRPRRPALAAGLLGAGAVAAAAVWAWNSPAAQAPTAQAAAPSPTASTTTACAVVYQLHTDDGTRFTATLTIANTTATTLPAGQLRVQLPGTQQIEPTHGWRQHDHTATAAIGPLSGAATVRLPIAGTYRGANPLPTSFSLDSHGCSVTLLGPSGQPVSPPGSGPTTDAGPGTPGPGTAPSVGPDAPGTPMPTIAPAPETSRPAPEQPGKPSAKPSRPPRPSNSPPRANAAAEQSAGR</sequence>
<dbReference type="PROSITE" id="PS00109">
    <property type="entry name" value="PROTEIN_KINASE_TYR"/>
    <property type="match status" value="1"/>
</dbReference>
<keyword evidence="5" id="KW-0418">Kinase</keyword>
<dbReference type="AlphaFoldDB" id="A0A8J3JHD9"/>
<dbReference type="RefSeq" id="WP_203753246.1">
    <property type="nucleotide sequence ID" value="NZ_BONF01000039.1"/>
</dbReference>
<feature type="binding site" evidence="7">
    <location>
        <position position="49"/>
    </location>
    <ligand>
        <name>ATP</name>
        <dbReference type="ChEBI" id="CHEBI:30616"/>
    </ligand>
</feature>
<organism evidence="10 11">
    <name type="scientific">Catellatospora bangladeshensis</name>
    <dbReference type="NCBI Taxonomy" id="310355"/>
    <lineage>
        <taxon>Bacteria</taxon>
        <taxon>Bacillati</taxon>
        <taxon>Actinomycetota</taxon>
        <taxon>Actinomycetes</taxon>
        <taxon>Micromonosporales</taxon>
        <taxon>Micromonosporaceae</taxon>
        <taxon>Catellatospora</taxon>
    </lineage>
</organism>
<dbReference type="EC" id="2.7.11.1" evidence="1"/>
<dbReference type="Gene3D" id="3.30.200.20">
    <property type="entry name" value="Phosphorylase Kinase, domain 1"/>
    <property type="match status" value="1"/>
</dbReference>
<evidence type="ECO:0000313" key="11">
    <source>
        <dbReference type="Proteomes" id="UP000601223"/>
    </source>
</evidence>